<reference evidence="1 2" key="1">
    <citation type="submission" date="2014-03" db="EMBL/GenBank/DDBJ databases">
        <title>Draft genome of the hookworm Oesophagostomum dentatum.</title>
        <authorList>
            <person name="Mitreva M."/>
        </authorList>
    </citation>
    <scope>NUCLEOTIDE SEQUENCE [LARGE SCALE GENOMIC DNA]</scope>
    <source>
        <strain evidence="1 2">OD-Hann</strain>
    </source>
</reference>
<proteinExistence type="predicted"/>
<evidence type="ECO:0000313" key="2">
    <source>
        <dbReference type="Proteomes" id="UP000053660"/>
    </source>
</evidence>
<sequence length="56" mass="5814">MCTAPCFILDRCVLVATNCCPTSACRALAPTTFPPIFTIPAGSRAAKRGATTDVPN</sequence>
<dbReference type="Proteomes" id="UP000053660">
    <property type="component" value="Unassembled WGS sequence"/>
</dbReference>
<name>A0A0B1SSK4_OESDE</name>
<keyword evidence="2" id="KW-1185">Reference proteome</keyword>
<evidence type="ECO:0000313" key="1">
    <source>
        <dbReference type="EMBL" id="KHJ88288.1"/>
    </source>
</evidence>
<protein>
    <submittedName>
        <fullName evidence="1">Uncharacterized protein</fullName>
    </submittedName>
</protein>
<dbReference type="EMBL" id="KN556118">
    <property type="protein sequence ID" value="KHJ88288.1"/>
    <property type="molecule type" value="Genomic_DNA"/>
</dbReference>
<dbReference type="AlphaFoldDB" id="A0A0B1SSK4"/>
<organism evidence="1 2">
    <name type="scientific">Oesophagostomum dentatum</name>
    <name type="common">Nodular worm</name>
    <dbReference type="NCBI Taxonomy" id="61180"/>
    <lineage>
        <taxon>Eukaryota</taxon>
        <taxon>Metazoa</taxon>
        <taxon>Ecdysozoa</taxon>
        <taxon>Nematoda</taxon>
        <taxon>Chromadorea</taxon>
        <taxon>Rhabditida</taxon>
        <taxon>Rhabditina</taxon>
        <taxon>Rhabditomorpha</taxon>
        <taxon>Strongyloidea</taxon>
        <taxon>Strongylidae</taxon>
        <taxon>Oesophagostomum</taxon>
    </lineage>
</organism>
<accession>A0A0B1SSK4</accession>
<gene>
    <name evidence="1" type="ORF">OESDEN_11920</name>
</gene>